<evidence type="ECO:0000256" key="10">
    <source>
        <dbReference type="ARBA" id="ARBA00047785"/>
    </source>
</evidence>
<dbReference type="Pfam" id="PF13444">
    <property type="entry name" value="Acetyltransf_5"/>
    <property type="match status" value="1"/>
</dbReference>
<comment type="function">
    <text evidence="9">Catalyzes the first step in the biosynthesis of ornithine lipids, which are phosphorus-free membrane lipids. Catalyzes the 3-hydroxyacyl-acyl carrier protein-dependent acylation of ornithine to form lyso-ornithine lipid (LOL).</text>
</comment>
<keyword evidence="3 11" id="KW-0808">Transferase</keyword>
<sequence>MLTSRSGPVYGPGGNAMISLSKGRYQVGFAEGPAEIREAQRLRWLCFLGRRGAGAGDGEPPLDADDYDDRCSHVLIRDKAGGRLVACFRMLTLTCGAQIGDSYSARHYNLSRLRDFRGPMVEIGRFCIHPEWHDPDILRLAWGALARHVDDARIEMLFGCSSFAGTDIHGYEDAFAMLRERHLAPKRWLPRVKAPQVFRFARALRLRKADPRRAMAAMPPLLRSYLAMGGWVSDHAVVDRQMDTLHVFTGLEIRAIPPERAKLLRAAGA</sequence>
<evidence type="ECO:0000256" key="4">
    <source>
        <dbReference type="ARBA" id="ARBA00023098"/>
    </source>
</evidence>
<dbReference type="EMBL" id="QTUJ01000001">
    <property type="protein sequence ID" value="REF72802.1"/>
    <property type="molecule type" value="Genomic_DNA"/>
</dbReference>
<dbReference type="PANTHER" id="PTHR37323">
    <property type="entry name" value="GCN5-RELATED N-ACETYLTRANSFERASE"/>
    <property type="match status" value="1"/>
</dbReference>
<name>A0A3D9XX19_PARVE</name>
<dbReference type="SUPFAM" id="SSF55729">
    <property type="entry name" value="Acyl-CoA N-acyltransferases (Nat)"/>
    <property type="match status" value="1"/>
</dbReference>
<dbReference type="Proteomes" id="UP000256941">
    <property type="component" value="Unassembled WGS sequence"/>
</dbReference>
<dbReference type="GO" id="GO:0006629">
    <property type="term" value="P:lipid metabolic process"/>
    <property type="evidence" value="ECO:0007669"/>
    <property type="project" value="UniProtKB-KW"/>
</dbReference>
<protein>
    <recommendedName>
        <fullName evidence="8">L-ornithine N(alpha)-acyltransferase</fullName>
        <ecNumber evidence="7">2.3.2.30</ecNumber>
    </recommendedName>
</protein>
<evidence type="ECO:0000256" key="1">
    <source>
        <dbReference type="ARBA" id="ARBA00005189"/>
    </source>
</evidence>
<dbReference type="InterPro" id="IPR016181">
    <property type="entry name" value="Acyl_CoA_acyltransferase"/>
</dbReference>
<comment type="caution">
    <text evidence="11">The sequence shown here is derived from an EMBL/GenBank/DDBJ whole genome shotgun (WGS) entry which is preliminary data.</text>
</comment>
<gene>
    <name evidence="11" type="ORF">BDD41_1295</name>
</gene>
<dbReference type="GO" id="GO:0043810">
    <property type="term" value="F:ornithine-acyl [acyl carrier protein] N-acyltransferase activity"/>
    <property type="evidence" value="ECO:0007669"/>
    <property type="project" value="UniProtKB-EC"/>
</dbReference>
<comment type="similarity">
    <text evidence="6">Belongs to the acetyltransferase family. OlsB subfamily.</text>
</comment>
<keyword evidence="4" id="KW-0443">Lipid metabolism</keyword>
<dbReference type="EC" id="2.3.2.30" evidence="7"/>
<accession>A0A3D9XX19</accession>
<dbReference type="Gene3D" id="3.40.630.30">
    <property type="match status" value="1"/>
</dbReference>
<organism evidence="11 12">
    <name type="scientific">Paracoccus versutus</name>
    <name type="common">Thiobacillus versutus</name>
    <dbReference type="NCBI Taxonomy" id="34007"/>
    <lineage>
        <taxon>Bacteria</taxon>
        <taxon>Pseudomonadati</taxon>
        <taxon>Pseudomonadota</taxon>
        <taxon>Alphaproteobacteria</taxon>
        <taxon>Rhodobacterales</taxon>
        <taxon>Paracoccaceae</taxon>
        <taxon>Paracoccus</taxon>
    </lineage>
</organism>
<evidence type="ECO:0000256" key="8">
    <source>
        <dbReference type="ARBA" id="ARBA00039866"/>
    </source>
</evidence>
<evidence type="ECO:0000256" key="5">
    <source>
        <dbReference type="ARBA" id="ARBA00023315"/>
    </source>
</evidence>
<evidence type="ECO:0000256" key="3">
    <source>
        <dbReference type="ARBA" id="ARBA00022679"/>
    </source>
</evidence>
<evidence type="ECO:0000313" key="11">
    <source>
        <dbReference type="EMBL" id="REF72802.1"/>
    </source>
</evidence>
<reference evidence="11 12" key="1">
    <citation type="submission" date="2018-08" db="EMBL/GenBank/DDBJ databases">
        <title>Genomic Encyclopedia of Archaeal and Bacterial Type Strains, Phase II (KMG-II): from individual species to whole genera.</title>
        <authorList>
            <person name="Goeker M."/>
        </authorList>
    </citation>
    <scope>NUCLEOTIDE SEQUENCE [LARGE SCALE GENOMIC DNA]</scope>
    <source>
        <strain evidence="11 12">DSM 17099</strain>
    </source>
</reference>
<dbReference type="PANTHER" id="PTHR37323:SF1">
    <property type="entry name" value="L-ORNITHINE N(ALPHA)-ACYLTRANSFERASE"/>
    <property type="match status" value="1"/>
</dbReference>
<comment type="pathway">
    <text evidence="1">Lipid metabolism.</text>
</comment>
<evidence type="ECO:0000256" key="7">
    <source>
        <dbReference type="ARBA" id="ARBA00039058"/>
    </source>
</evidence>
<dbReference type="AlphaFoldDB" id="A0A3D9XX19"/>
<evidence type="ECO:0000313" key="12">
    <source>
        <dbReference type="Proteomes" id="UP000256941"/>
    </source>
</evidence>
<keyword evidence="5 11" id="KW-0012">Acyltransferase</keyword>
<evidence type="ECO:0000256" key="9">
    <source>
        <dbReference type="ARBA" id="ARBA00045724"/>
    </source>
</evidence>
<evidence type="ECO:0000256" key="6">
    <source>
        <dbReference type="ARBA" id="ARBA00038095"/>
    </source>
</evidence>
<dbReference type="InterPro" id="IPR052351">
    <property type="entry name" value="Ornithine_N-alpha-AT"/>
</dbReference>
<evidence type="ECO:0000256" key="2">
    <source>
        <dbReference type="ARBA" id="ARBA00022516"/>
    </source>
</evidence>
<keyword evidence="2" id="KW-0444">Lipid biosynthesis</keyword>
<comment type="catalytic activity">
    <reaction evidence="10">
        <text>a (3R)-hydroxyacyl-[ACP] + L-ornithine = a lyso-ornithine lipid + holo-[ACP] + H(+)</text>
        <dbReference type="Rhea" id="RHEA:20633"/>
        <dbReference type="Rhea" id="RHEA-COMP:9685"/>
        <dbReference type="Rhea" id="RHEA-COMP:9945"/>
        <dbReference type="ChEBI" id="CHEBI:15378"/>
        <dbReference type="ChEBI" id="CHEBI:46911"/>
        <dbReference type="ChEBI" id="CHEBI:64479"/>
        <dbReference type="ChEBI" id="CHEBI:78827"/>
        <dbReference type="ChEBI" id="CHEBI:138482"/>
        <dbReference type="EC" id="2.3.2.30"/>
    </reaction>
    <physiologicalReaction direction="left-to-right" evidence="10">
        <dbReference type="Rhea" id="RHEA:20634"/>
    </physiologicalReaction>
</comment>
<proteinExistence type="inferred from homology"/>